<evidence type="ECO:0000313" key="2">
    <source>
        <dbReference type="EMBL" id="PRY80978.1"/>
    </source>
</evidence>
<reference evidence="2 3" key="1">
    <citation type="submission" date="2018-03" db="EMBL/GenBank/DDBJ databases">
        <title>Genomic Encyclopedia of Archaeal and Bacterial Type Strains, Phase II (KMG-II): from individual species to whole genera.</title>
        <authorList>
            <person name="Goeker M."/>
        </authorList>
    </citation>
    <scope>NUCLEOTIDE SEQUENCE [LARGE SCALE GENOMIC DNA]</scope>
    <source>
        <strain evidence="2 3">DSM 13175</strain>
    </source>
</reference>
<sequence>MEILKEREQSHLLKGLIYLDKRIDLNETDKRYLVNLQKGFKGERCFDDLVKTILDKEMIVLNDLLLVSNGTTFQVDSIIITSNTLYLFEIKNYSGKYIRNSDGLSTIQGQDVANPMIQLSRMESFINQLLKEWNSTSKVEANVVFVNPLFSLYNAKIDDPILMPNQIEEYLLKINSRSRMLTKEQHYLANRFRKLENSGMPMQKQLPYYNYEELKKGLSCKNCGSFELLITQRSCYCKSCFFKSSVGEVILNNIEEMQFLFPELKLTTTNVNNWCGEVVHFRKIRKILKDHYIAAGETSGRVYE</sequence>
<dbReference type="Proteomes" id="UP000238205">
    <property type="component" value="Unassembled WGS sequence"/>
</dbReference>
<gene>
    <name evidence="2" type="ORF">CLV38_12039</name>
</gene>
<accession>A0A2T0W5C7</accession>
<evidence type="ECO:0000259" key="1">
    <source>
        <dbReference type="PROSITE" id="PS50965"/>
    </source>
</evidence>
<dbReference type="Pfam" id="PF08378">
    <property type="entry name" value="NERD"/>
    <property type="match status" value="1"/>
</dbReference>
<protein>
    <submittedName>
        <fullName evidence="2">Nuclease-like protein</fullName>
    </submittedName>
</protein>
<dbReference type="PROSITE" id="PS50965">
    <property type="entry name" value="NERD"/>
    <property type="match status" value="1"/>
</dbReference>
<name>A0A2T0W5C7_9LACT</name>
<proteinExistence type="predicted"/>
<feature type="domain" description="NERD" evidence="1">
    <location>
        <begin position="38"/>
        <end position="149"/>
    </location>
</feature>
<evidence type="ECO:0000313" key="3">
    <source>
        <dbReference type="Proteomes" id="UP000238205"/>
    </source>
</evidence>
<dbReference type="InterPro" id="IPR011528">
    <property type="entry name" value="NERD"/>
</dbReference>
<dbReference type="RefSeq" id="WP_170068872.1">
    <property type="nucleotide sequence ID" value="NZ_PVTO01000020.1"/>
</dbReference>
<dbReference type="AlphaFoldDB" id="A0A2T0W5C7"/>
<comment type="caution">
    <text evidence="2">The sequence shown here is derived from an EMBL/GenBank/DDBJ whole genome shotgun (WGS) entry which is preliminary data.</text>
</comment>
<keyword evidence="3" id="KW-1185">Reference proteome</keyword>
<dbReference type="EMBL" id="PVTO01000020">
    <property type="protein sequence ID" value="PRY80978.1"/>
    <property type="molecule type" value="Genomic_DNA"/>
</dbReference>
<organism evidence="2 3">
    <name type="scientific">Alkalibacterium olivapovliticus</name>
    <dbReference type="NCBI Taxonomy" id="99907"/>
    <lineage>
        <taxon>Bacteria</taxon>
        <taxon>Bacillati</taxon>
        <taxon>Bacillota</taxon>
        <taxon>Bacilli</taxon>
        <taxon>Lactobacillales</taxon>
        <taxon>Carnobacteriaceae</taxon>
        <taxon>Alkalibacterium</taxon>
    </lineage>
</organism>